<feature type="compositionally biased region" description="Pro residues" evidence="1">
    <location>
        <begin position="3125"/>
        <end position="3137"/>
    </location>
</feature>
<keyword evidence="4" id="KW-1185">Reference proteome</keyword>
<feature type="region of interest" description="Disordered" evidence="1">
    <location>
        <begin position="2921"/>
        <end position="2941"/>
    </location>
</feature>
<evidence type="ECO:0000313" key="3">
    <source>
        <dbReference type="EMBL" id="MFC5897115.1"/>
    </source>
</evidence>
<sequence>MPRETDWSALGLDSDPTPGDAARIREVIASQQELVDLADKIDDGLTEVKNTTDGAFVGKTGDALREVIDGKLRNFVSTFREAQEDVQNALRTYQAVMEEQQGRADAALQQAKGLAEDDEDGRDSLKSTAKDAGDVQKEASKTAARAVREAGEKIASPIDACDEIMKALSWLAIILIIPAIIVGGPVALFAVALNVAIFIKTAVDFANGDASALDLLLAGLGMIAPSTKGLQITKVFSSLRGLAAKGIGGIKTAFTSFKNVFTGRNILNMSLHLFFGAKDFARGASSWSRGLNGLWTHTPFSRIPGFGGRIFTGMNGTFHIVTPFKALPMMLPAGINGLHIAGALAYGGMKGIGNAAKWIGSGLVAGGKSVVGGLSGFKSLRLILPVDAAEIQALGIGKALKIGFIERGVFGKYRFGAVGAGGRLLGGAGPINHLAGAGGGGIPSVHIDPIGDLAVMRTGNFAGPGTFSPSLSTHGVSAPPAMHFDGSVGGLGTPHLSMPKPAGMGGGLHGGISMPSVQGLGGLHGGLNLPSMQGLGSLDSSLGGLSNLGHSGVLGDLPTAGPVSHLSPQGGLSGVTAPGGTTGLGGHGLGSVSGGHFNFSGNLGDLGNIGSGARIADVPALRSFDLPSTSVAAPHGSSAGLVDLGHVETPGAPAVGAVDLHTGSLTPGSMPTVGHLDVPATGAHTPVSTPSVGRIDLPATGTAAPGVTAPGTVHLPATGSVTPGPVQGLAHTDVPGAAVTAGAGKIADVGAARGLGAGVDVSGITPPAVATHGITPPVTGAHGITPPASATHGITPPGTVTHGVDMPAAGTTGVTPPPAARGLTPPAAGEHLAPPAAAHTEVPAVGAPVRTPQGGFGGDLAGLGERTVPAPGHGAPDGPGAVPGHPVETPATGAAATAVPEPKLPEVPGAGTPGHGVTALDGATTPVVSHAGGGIDVPGAGIVRPATGHLPAPGAPHGRPDGVDLGGPDGAGIGGKGKGKAPDPFAQWKNESLAKVDVFRRPGDLPGDLEARLGAWDRVQQARIDHAAAESHLDAVGGRIDGPSSGPSVGDQALADFRATEKALGDAEDAFRAHGMDPHDVTRKLDALDAASLKERPRLLGGAQASGRAEKELPGVAGAVVRAPRGEVPEIIDAGPLGDRLVVRGGAADRSFDVQLLDAPGGSPVRTWHFNRGIGPLRVTGEDLVLRGGHFDGSTLTTALSKANPLEAGGNAWPVRIDGDEVTIASPAGPQRYTWSGGAFQDGPPLPAPHTDPPPAAAGLTGDAAANWGKLVDLARAHLGEAAVNKSVDAMMKKIYGGGFTGKRGYGGYVDPKALERGDLVAPTREFHDLAQDLVFKSPSQRITVYRGMTMEPSGQTAGTFIERLPISTSNTMDFQPHWAGNIPRSNRIVFKIDVPADHGKMALAYPPHYDHAGAGAAAPVSDQWEVTLPPTTLERTGDNYLDPDTGLTIVPVRAKAISPDDFAKLIYEEGPGFPSSTAFDDFGRAFDPQTINRWEGLGDASARAELSGDGLVRTVTVSKPGRSGDLTIGITHLPEKESVRLTFTDADGKVLSERTFGPEQFRGLGADLRGDVLYRNDMLEALPLPKSWDAAPPAEVPHAPGAGAGDAHGTPGPAGGTTGGLPEGTGPLDVRLPGAGRGVPSRPSGAELDAIWARESDARLDVFRSPGASDDVVDARVGAWGEVQRAQREFDQAQLDFDINGGRGDGGSGGPSVGEQARVDLDAAANRLGHARDSFRQLGMDPDAVAHELRALDDLSLAERPRLLGGAQATGRFEKDLPGLDGVVVQAPRRQVPTLAGAEEFGDRLVVHGGAADTRISVQLLDAPGGSPVRTWHYQRGMGLSLSGEDIALRGGPLDGITVETTSKLGKSTAAPVDAAGGHAWPVKIEDGHITVATPSGPQRYTWSDGAFHDAPAVPAPHTGAPPAAAGLSGRYAENWNSLIDVARLHLGRADADGKVAALMRDVIGGSFTSKRGYGGFVIPSKLEDGALLSKVEDFHRVTQDLLFEGPNKELTVYRGVSMDPESQAAATFTERLPISTSNTFDFQPEWARNGVVSNRVVFEIQVPADHGKLAMAYPPHFDHTGNPAPRSPDQWEITLAPTTLVRNGEPRIDPGSGLTIVPVRAEAIAPADFAAVIKAEWPGLPSGTAFDDFGRAFDQSSIVRWSGFEDVTVRPSLSEDGLVKTFTVSKPGSADELTVTVTHRPDANSVGVTFTGPGGEKLLDKSWSGTGFTHIAADLRGGVLHNAEEFSSLPKPGSWDGPPAAPHTPAADLARSVDGLRLGDGPTGGLSAKAMGKLPEGSLPSVHASRPTGAELDAAWIRESDARLDVFRRPGDTEDAVQARVDAWVEVQRAQAQLDRAQFRLDTEGGNHSGGSDGLTVGDHAALDHGEAASRLGLARDAFRAHGLEPDEVGARLDDLLAASLRERPRLPGGSGGDLGPHQKELPFGDGAVVEVPRGAHPQFRGGDDAGGRLVLHAEDFGPRNKQFRVDLLDAPGGATLRTWHYKVGFGNRLALAGEDLVLRGGPLDGHTLATTTRLDGPHPAPVADPAGGHPWPVRIEDGRITVATPSGPQRHLWSNGAFHDAPAVPAPRTDLPPAAAGLGGASAENWTALVDVAHRHLGRAAADGKLAALMQDVVTGAFTSKRGYGGFLKPGAASDKLLGKVQDFHRVTHDLLFEGADKDITVYRGVSMDPASQQAGTFTERLPISTSNTFDFQPEWAKGLELSNRVVFEIHVPAGHGKLVMAYPPHFDHVAAGAPIPRSPDQWEITLPPTTLVRTGDTRVESGLTIVPVRAEEISPDRFAAVMREEWPGLPSGTAFDDFGRAFDQSSIVRWRGFEDVTVRPSTSEDGLVKTFTVSKPGSPDELTVTVTHQPGDNRVGLAVTGGAKPLAKSWSGTDFSAIAADLRGGVLHNADEFTNLPKPASWERTTPPTAADDLAPSVDGLRLGDGPTGGLSAKATGKLPEGGLPSVHASRPTGAELDAAWIRESEARLDVFRRPGDTEDVVRARVDAWNDVQRARIDLDQAQFRLDTQGGRADGSSHGLSVGERARVERDAARTRFDQAQDAFRTHGMDPDVVRGKLDDLLDASLKERPRLVGGAGRSTRPAGEWHEMQTLEQAGVPAVHTPPQPPAPPVHGAPPHGEQAPPAPAPHGAPAGTGAPREVSLHTPEGLTLFRTVVETPDGHVLRFGDGTPVPGARVEAYGEHLRVSTAEGHQVFDRRGGQLHDLVELTDADGATRFAHRPLARPGGAAPAPSGPLHTADGTPLPGTDIAAHGDGFRVTDGTAVHVFDASGTHEFRALRLPDAPGAAGQSLRSYAHGAVDVLGADLRRAEGFTAEARPGGGFRVEDGDGGFRLVAEDGTVTRTVTVEGSTFHVADGAGTHLYDAVRLADAPDGRFLRTGSDELLDARLDGTGVHVVRQGDGGFRVDGSGPLREGEFTLYRADGSLEKMRINVVHHGELQPGHHFEIDHPAKPADGSDAAKATWKRIVPGAAERAEGATAKWFDAGTVGDKGIAGGRVQLLSHSGAEVFERRPLPGGGHLDAQRPTGATGFARFGHQRSDWQEILPDGTAGRHGHRHFGTSGRSWYDMDGTTRVRHWRENPDGGHVLAELDRDPLTQGLTNRPTTWHRYDAEYRHLAEGERTWSPGRGWTDTLTDARTGLTETVHERFGRLHADSNRRYFQREMEADGTLKRDWISHSAHGKENAAGTTLKDGGFLQTHRLMEQRPPSWVRQLLSSVEHHTFDGKGWLRADSGFQVHTWKYTPAGAEAPATTGVRLVGRDGSTLDIASDGTVVRATSTLSDGSKLTVGDVELPAGATAREGYLPWSAGDDGLKGHRTFHPGDFTGTGGGDRGHGALVWQDRYRPGAADGDWFTPGAGQWRVAREGFADGTVVEYRTPPRAAAADDAAAAGPGDDWIRTNQHGEITARRDTWPGGDGGAGIEVTATGRPGAARITWEAGGESGVRVQSAGGGTGRYWDNASYQDFDAAGRLIRDHRVLDDGTFVDAWRVAGRDGEPPVWHWNKVDKDGHVLEFGDGAGGRIRTWTDTRGNPLDDWRKGALWRDSAGADLVQEIPPVPRSGSAFQDHFGDPSVRVREHRATPDAEYKAGEWREFDNGVAVRTRTALDDGTFLESDAWNKQWRRYGGADGTTLLSERTMAGYVWEKDSFGRMTLAGRENDFRGWAAEYRGGSRMLREPNRFEWSKNVNGESLYTPFVQKAATQALVEFVQEFTLDFTVGLIVNAVAAEISGREFSWTDVAKAAFGAAVGSTVKIGVSGLHNMAGRGGALKTGMSNVDSGKPFARPPASDDTWSTEWAGNEKVTRWRAGTYDFSVGIASGLVSGFITGTASAAIFGVYDANGNVVHLSGTDALREGGLGMASGLVGGLTFGAGKTLLQQSAAGRFYHRQGLADLFLVGGISKFADKMFGGLILTPELRQADPPWWRQPAPEPSDPAPHDPQESTS</sequence>
<feature type="region of interest" description="Disordered" evidence="1">
    <location>
        <begin position="559"/>
        <end position="579"/>
    </location>
</feature>
<dbReference type="EMBL" id="JBHSPW010000019">
    <property type="protein sequence ID" value="MFC5897115.1"/>
    <property type="molecule type" value="Genomic_DNA"/>
</dbReference>
<dbReference type="Proteomes" id="UP001596241">
    <property type="component" value="Unassembled WGS sequence"/>
</dbReference>
<feature type="region of interest" description="Disordered" evidence="1">
    <location>
        <begin position="3122"/>
        <end position="3164"/>
    </location>
</feature>
<feature type="compositionally biased region" description="Basic and acidic residues" evidence="1">
    <location>
        <begin position="122"/>
        <end position="141"/>
    </location>
</feature>
<accession>A0ABW1FTB5</accession>
<feature type="region of interest" description="Disordered" evidence="1">
    <location>
        <begin position="3032"/>
        <end position="3051"/>
    </location>
</feature>
<evidence type="ECO:0008006" key="5">
    <source>
        <dbReference type="Google" id="ProtNLM"/>
    </source>
</evidence>
<evidence type="ECO:0000313" key="4">
    <source>
        <dbReference type="Proteomes" id="UP001596241"/>
    </source>
</evidence>
<organism evidence="3 4">
    <name type="scientific">Streptomyces ramulosus</name>
    <dbReference type="NCBI Taxonomy" id="47762"/>
    <lineage>
        <taxon>Bacteria</taxon>
        <taxon>Bacillati</taxon>
        <taxon>Actinomycetota</taxon>
        <taxon>Actinomycetes</taxon>
        <taxon>Kitasatosporales</taxon>
        <taxon>Streptomycetaceae</taxon>
        <taxon>Streptomyces</taxon>
    </lineage>
</organism>
<evidence type="ECO:0000256" key="2">
    <source>
        <dbReference type="SAM" id="Phobius"/>
    </source>
</evidence>
<feature type="region of interest" description="Disordered" evidence="1">
    <location>
        <begin position="846"/>
        <end position="924"/>
    </location>
</feature>
<reference evidence="4" key="1">
    <citation type="journal article" date="2019" name="Int. J. Syst. Evol. Microbiol.">
        <title>The Global Catalogue of Microorganisms (GCM) 10K type strain sequencing project: providing services to taxonomists for standard genome sequencing and annotation.</title>
        <authorList>
            <consortium name="The Broad Institute Genomics Platform"/>
            <consortium name="The Broad Institute Genome Sequencing Center for Infectious Disease"/>
            <person name="Wu L."/>
            <person name="Ma J."/>
        </authorList>
    </citation>
    <scope>NUCLEOTIDE SEQUENCE [LARGE SCALE GENOMIC DNA]</scope>
    <source>
        <strain evidence="4">CGMCC 1.15809</strain>
    </source>
</reference>
<evidence type="ECO:0000256" key="1">
    <source>
        <dbReference type="SAM" id="MobiDB-lite"/>
    </source>
</evidence>
<feature type="region of interest" description="Disordered" evidence="1">
    <location>
        <begin position="4439"/>
        <end position="4463"/>
    </location>
</feature>
<feature type="transmembrane region" description="Helical" evidence="2">
    <location>
        <begin position="170"/>
        <end position="199"/>
    </location>
</feature>
<keyword evidence="2" id="KW-0812">Transmembrane</keyword>
<feature type="region of interest" description="Disordered" evidence="1">
    <location>
        <begin position="106"/>
        <end position="141"/>
    </location>
</feature>
<feature type="compositionally biased region" description="Low complexity" evidence="1">
    <location>
        <begin position="3246"/>
        <end position="3260"/>
    </location>
</feature>
<feature type="region of interest" description="Disordered" evidence="1">
    <location>
        <begin position="3243"/>
        <end position="3276"/>
    </location>
</feature>
<proteinExistence type="predicted"/>
<feature type="region of interest" description="Disordered" evidence="1">
    <location>
        <begin position="1590"/>
        <end position="1645"/>
    </location>
</feature>
<feature type="region of interest" description="Disordered" evidence="1">
    <location>
        <begin position="809"/>
        <end position="832"/>
    </location>
</feature>
<keyword evidence="2" id="KW-1133">Transmembrane helix</keyword>
<feature type="compositionally biased region" description="Basic and acidic residues" evidence="1">
    <location>
        <begin position="4454"/>
        <end position="4463"/>
    </location>
</feature>
<comment type="caution">
    <text evidence="3">The sequence shown here is derived from an EMBL/GenBank/DDBJ whole genome shotgun (WGS) entry which is preliminary data.</text>
</comment>
<keyword evidence="2" id="KW-0472">Membrane</keyword>
<dbReference type="RefSeq" id="WP_345076872.1">
    <property type="nucleotide sequence ID" value="NZ_BAAAWG010000001.1"/>
</dbReference>
<name>A0ABW1FTB5_9ACTN</name>
<feature type="region of interest" description="Disordered" evidence="1">
    <location>
        <begin position="2426"/>
        <end position="2446"/>
    </location>
</feature>
<feature type="compositionally biased region" description="Low complexity" evidence="1">
    <location>
        <begin position="862"/>
        <end position="901"/>
    </location>
</feature>
<feature type="compositionally biased region" description="Gly residues" evidence="1">
    <location>
        <begin position="1603"/>
        <end position="1624"/>
    </location>
</feature>
<protein>
    <recommendedName>
        <fullName evidence="5">Tox-PL domain-containing protein</fullName>
    </recommendedName>
</protein>
<gene>
    <name evidence="3" type="ORF">ACFP3M_30360</name>
</gene>